<evidence type="ECO:0000313" key="5">
    <source>
        <dbReference type="Proteomes" id="UP000594262"/>
    </source>
</evidence>
<dbReference type="OrthoDB" id="200726at2759"/>
<evidence type="ECO:0000256" key="2">
    <source>
        <dbReference type="SAM" id="SignalP"/>
    </source>
</evidence>
<sequence>MKTNRLLFWMLFLLSNSLCHSHEDNVIENEGTFKVGQVVGESKGINISSFRFALRKTPDSGKPYGIYDDYITSKEQVLLKELLSFDVNDWLFNNYDAEDDNQQRSFDNTAWINNQDPLMFSNTELNKKIVEAVKDVSKQDGPYYPYKVFAKILRRGDNTKVVRDSEDGEEYSATIFMNEHWRKNYYGEFYLYDDNKEIIGGATHKSARLVVWQSDIYRLNRPPAVQFLQGQVLFHVVYSKDKSKMEQAFVKYNDFREKRADAHSNWNMPEYQFPEGRSIEQLDIDAHKTMEYTTETDGRKIFIFDDLFPQEILDGLRSFVLEYGTYFYDDSVDSDSDNVQWVAGFHLDPYIKSPYWKIIQKAAHHVTGNKELFPYDVSINLIRNADFTRIHTDVGYHGEEEYTCLVYLNPNWKRDYYGETTFFEKNSDNTDIVAQVKPKYGRLVIFDGNIPHSARPPSFTFTGARLSFVTKLHRNEFAGRYKNFQEELRFFRSTVGMNYDLKTLGSDEGEVFAKSRLDSMREMKEKNNYQPDPEMEGGNEKDSEEEEEKEDEEDNEEERGEQKQHPPPLMSKEQQQEEGGQHEEPVLKPGQKFVRREHSPLSDEEDDPITRKLLQPLDALTEGTPDAVKMLRDAHNVMITKEKKFLQRFRKKGFEIL</sequence>
<dbReference type="Proteomes" id="UP000594262">
    <property type="component" value="Unplaced"/>
</dbReference>
<protein>
    <recommendedName>
        <fullName evidence="3">Fe2OG dioxygenase domain-containing protein</fullName>
    </recommendedName>
</protein>
<dbReference type="PANTHER" id="PTHR35169:SF1">
    <property type="entry name" value="PROLYL 4-HYDROXYLASE ALPHA SUBUNIT FE(2+) 2OG DIOXYGENASE DOMAIN-CONTAINING PROTEIN"/>
    <property type="match status" value="1"/>
</dbReference>
<organism evidence="4 5">
    <name type="scientific">Clytia hemisphaerica</name>
    <dbReference type="NCBI Taxonomy" id="252671"/>
    <lineage>
        <taxon>Eukaryota</taxon>
        <taxon>Metazoa</taxon>
        <taxon>Cnidaria</taxon>
        <taxon>Hydrozoa</taxon>
        <taxon>Hydroidolina</taxon>
        <taxon>Leptothecata</taxon>
        <taxon>Obeliida</taxon>
        <taxon>Clytiidae</taxon>
        <taxon>Clytia</taxon>
    </lineage>
</organism>
<proteinExistence type="predicted"/>
<feature type="compositionally biased region" description="Acidic residues" evidence="1">
    <location>
        <begin position="533"/>
        <end position="559"/>
    </location>
</feature>
<evidence type="ECO:0000256" key="1">
    <source>
        <dbReference type="SAM" id="MobiDB-lite"/>
    </source>
</evidence>
<dbReference type="Pfam" id="PF13640">
    <property type="entry name" value="2OG-FeII_Oxy_3"/>
    <property type="match status" value="1"/>
</dbReference>
<dbReference type="SUPFAM" id="SSF51197">
    <property type="entry name" value="Clavaminate synthase-like"/>
    <property type="match status" value="1"/>
</dbReference>
<keyword evidence="2" id="KW-0732">Signal</keyword>
<evidence type="ECO:0000313" key="4">
    <source>
        <dbReference type="EnsemblMetazoa" id="CLYHEMP016970.1"/>
    </source>
</evidence>
<name>A0A7M5X2Z3_9CNID</name>
<feature type="domain" description="Fe2OG dioxygenase" evidence="3">
    <location>
        <begin position="373"/>
        <end position="474"/>
    </location>
</feature>
<dbReference type="PANTHER" id="PTHR35169">
    <property type="entry name" value="FE2OG DIOXYGENASE DOMAIN-CONTAINING PROTEIN"/>
    <property type="match status" value="1"/>
</dbReference>
<dbReference type="RefSeq" id="XP_066936552.1">
    <property type="nucleotide sequence ID" value="XM_067080451.1"/>
</dbReference>
<evidence type="ECO:0000259" key="3">
    <source>
        <dbReference type="PROSITE" id="PS51471"/>
    </source>
</evidence>
<dbReference type="AlphaFoldDB" id="A0A7M5X2Z3"/>
<feature type="region of interest" description="Disordered" evidence="1">
    <location>
        <begin position="517"/>
        <end position="622"/>
    </location>
</feature>
<feature type="signal peptide" evidence="2">
    <location>
        <begin position="1"/>
        <end position="21"/>
    </location>
</feature>
<dbReference type="PROSITE" id="PS51471">
    <property type="entry name" value="FE2OG_OXY"/>
    <property type="match status" value="1"/>
</dbReference>
<accession>A0A7M5X2Z3</accession>
<feature type="compositionally biased region" description="Basic and acidic residues" evidence="1">
    <location>
        <begin position="517"/>
        <end position="527"/>
    </location>
</feature>
<dbReference type="Gene3D" id="2.60.120.620">
    <property type="entry name" value="q2cbj1_9rhob like domain"/>
    <property type="match status" value="1"/>
</dbReference>
<reference evidence="4" key="1">
    <citation type="submission" date="2021-01" db="UniProtKB">
        <authorList>
            <consortium name="EnsemblMetazoa"/>
        </authorList>
    </citation>
    <scope>IDENTIFICATION</scope>
</reference>
<dbReference type="GeneID" id="136824286"/>
<keyword evidence="5" id="KW-1185">Reference proteome</keyword>
<dbReference type="InterPro" id="IPR005123">
    <property type="entry name" value="Oxoglu/Fe-dep_dioxygenase_dom"/>
</dbReference>
<feature type="chain" id="PRO_5029446175" description="Fe2OG dioxygenase domain-containing protein" evidence="2">
    <location>
        <begin position="22"/>
        <end position="657"/>
    </location>
</feature>
<dbReference type="InterPro" id="IPR044862">
    <property type="entry name" value="Pro_4_hyd_alph_FE2OG_OXY"/>
</dbReference>
<dbReference type="EnsemblMetazoa" id="CLYHEMT016970.1">
    <property type="protein sequence ID" value="CLYHEMP016970.1"/>
    <property type="gene ID" value="CLYHEMG016970"/>
</dbReference>